<dbReference type="AlphaFoldDB" id="A0A378RJ17"/>
<dbReference type="InterPro" id="IPR036102">
    <property type="entry name" value="OsmC/Ohrsf"/>
</dbReference>
<dbReference type="InterPro" id="IPR052707">
    <property type="entry name" value="OsmC_Ohr_Peroxiredoxin"/>
</dbReference>
<keyword evidence="2" id="KW-1185">Reference proteome</keyword>
<dbReference type="EMBL" id="UGQL01000001">
    <property type="protein sequence ID" value="STZ26678.1"/>
    <property type="molecule type" value="Genomic_DNA"/>
</dbReference>
<dbReference type="Pfam" id="PF02566">
    <property type="entry name" value="OsmC"/>
    <property type="match status" value="1"/>
</dbReference>
<dbReference type="SUPFAM" id="SSF82784">
    <property type="entry name" value="OsmC-like"/>
    <property type="match status" value="1"/>
</dbReference>
<dbReference type="PANTHER" id="PTHR42830:SF2">
    <property type="entry name" value="OSMC_OHR FAMILY PROTEIN"/>
    <property type="match status" value="1"/>
</dbReference>
<evidence type="ECO:0000313" key="1">
    <source>
        <dbReference type="EMBL" id="STZ26678.1"/>
    </source>
</evidence>
<dbReference type="InterPro" id="IPR003718">
    <property type="entry name" value="OsmC/Ohr_fam"/>
</dbReference>
<protein>
    <submittedName>
        <fullName evidence="1">Peroxiredoxin, SACOL1771 subfamily</fullName>
    </submittedName>
</protein>
<name>A0A378RJ17_MYROD</name>
<gene>
    <name evidence="1" type="ORF">NCTC11179_00200</name>
</gene>
<proteinExistence type="predicted"/>
<dbReference type="RefSeq" id="WP_115089782.1">
    <property type="nucleotide sequence ID" value="NZ_CP068107.1"/>
</dbReference>
<accession>A0A378RJ17</accession>
<dbReference type="InterPro" id="IPR015946">
    <property type="entry name" value="KH_dom-like_a/b"/>
</dbReference>
<dbReference type="Proteomes" id="UP000255024">
    <property type="component" value="Unassembled WGS sequence"/>
</dbReference>
<organism evidence="1 2">
    <name type="scientific">Myroides odoratus</name>
    <name type="common">Flavobacterium odoratum</name>
    <dbReference type="NCBI Taxonomy" id="256"/>
    <lineage>
        <taxon>Bacteria</taxon>
        <taxon>Pseudomonadati</taxon>
        <taxon>Bacteroidota</taxon>
        <taxon>Flavobacteriia</taxon>
        <taxon>Flavobacteriales</taxon>
        <taxon>Flavobacteriaceae</taxon>
        <taxon>Myroides</taxon>
    </lineage>
</organism>
<evidence type="ECO:0000313" key="2">
    <source>
        <dbReference type="Proteomes" id="UP000255024"/>
    </source>
</evidence>
<dbReference type="Gene3D" id="3.30.300.20">
    <property type="match status" value="1"/>
</dbReference>
<dbReference type="PANTHER" id="PTHR42830">
    <property type="entry name" value="OSMOTICALLY INDUCIBLE FAMILY PROTEIN"/>
    <property type="match status" value="1"/>
</dbReference>
<sequence>MKEHHYQSQIEWTGNQGTGTNHYAKYERSHTIQVEDKPLLAGSSDPAFRGDPTKHNPEDLFISTLSSCHMLWYLHFCSVHQVIVEAYTDTVTGIMIEETDGKGRFTEVTLHPVVTVQQQDMVELALSLHQKASEFCFIANSVNFPVQHVPTIKVREG</sequence>
<reference evidence="1 2" key="1">
    <citation type="submission" date="2018-06" db="EMBL/GenBank/DDBJ databases">
        <authorList>
            <consortium name="Pathogen Informatics"/>
            <person name="Doyle S."/>
        </authorList>
    </citation>
    <scope>NUCLEOTIDE SEQUENCE [LARGE SCALE GENOMIC DNA]</scope>
    <source>
        <strain evidence="1 2">NCTC11179</strain>
    </source>
</reference>